<gene>
    <name evidence="1" type="ORF">NCTC11075_04569</name>
</gene>
<protein>
    <submittedName>
        <fullName evidence="1">Uncharacterized protein</fullName>
    </submittedName>
</protein>
<dbReference type="AlphaFoldDB" id="A0A3S4IHG5"/>
<proteinExistence type="predicted"/>
<sequence length="58" mass="6685">MVHFLNNALNMVGSIRPEAAFWFTLRSGIFTFRDGKNVIIYVILVCPCTVKVETWMSF</sequence>
<dbReference type="EMBL" id="LR134204">
    <property type="protein sequence ID" value="VEB93675.1"/>
    <property type="molecule type" value="Genomic_DNA"/>
</dbReference>
<dbReference type="Proteomes" id="UP000270272">
    <property type="component" value="Chromosome"/>
</dbReference>
<organism evidence="1 2">
    <name type="scientific">Citrobacter koseri</name>
    <name type="common">Citrobacter diversus</name>
    <dbReference type="NCBI Taxonomy" id="545"/>
    <lineage>
        <taxon>Bacteria</taxon>
        <taxon>Pseudomonadati</taxon>
        <taxon>Pseudomonadota</taxon>
        <taxon>Gammaproteobacteria</taxon>
        <taxon>Enterobacterales</taxon>
        <taxon>Enterobacteriaceae</taxon>
        <taxon>Citrobacter</taxon>
    </lineage>
</organism>
<name>A0A3S4IHG5_CITKO</name>
<evidence type="ECO:0000313" key="2">
    <source>
        <dbReference type="Proteomes" id="UP000270272"/>
    </source>
</evidence>
<evidence type="ECO:0000313" key="1">
    <source>
        <dbReference type="EMBL" id="VEB93675.1"/>
    </source>
</evidence>
<reference evidence="1 2" key="1">
    <citation type="submission" date="2018-12" db="EMBL/GenBank/DDBJ databases">
        <authorList>
            <consortium name="Pathogen Informatics"/>
        </authorList>
    </citation>
    <scope>NUCLEOTIDE SEQUENCE [LARGE SCALE GENOMIC DNA]</scope>
    <source>
        <strain evidence="1 2">NCTC11075</strain>
    </source>
</reference>
<accession>A0A3S4IHG5</accession>